<gene>
    <name evidence="1" type="ORF">CEXT_642481</name>
</gene>
<evidence type="ECO:0000313" key="2">
    <source>
        <dbReference type="Proteomes" id="UP001054945"/>
    </source>
</evidence>
<name>A0AAV4X8D6_CAEEX</name>
<accession>A0AAV4X8D6</accession>
<sequence length="82" mass="9352">MGINCFFPLMMEIVPSVFPATNLFHPYHICLPRGLDCDECDHICLITQKSIREPHRALFEIPLPILNACSFPNDGLLNKMHT</sequence>
<comment type="caution">
    <text evidence="1">The sequence shown here is derived from an EMBL/GenBank/DDBJ whole genome shotgun (WGS) entry which is preliminary data.</text>
</comment>
<evidence type="ECO:0000313" key="1">
    <source>
        <dbReference type="EMBL" id="GIY91375.1"/>
    </source>
</evidence>
<organism evidence="1 2">
    <name type="scientific">Caerostris extrusa</name>
    <name type="common">Bark spider</name>
    <name type="synonym">Caerostris bankana</name>
    <dbReference type="NCBI Taxonomy" id="172846"/>
    <lineage>
        <taxon>Eukaryota</taxon>
        <taxon>Metazoa</taxon>
        <taxon>Ecdysozoa</taxon>
        <taxon>Arthropoda</taxon>
        <taxon>Chelicerata</taxon>
        <taxon>Arachnida</taxon>
        <taxon>Araneae</taxon>
        <taxon>Araneomorphae</taxon>
        <taxon>Entelegynae</taxon>
        <taxon>Araneoidea</taxon>
        <taxon>Araneidae</taxon>
        <taxon>Caerostris</taxon>
    </lineage>
</organism>
<proteinExistence type="predicted"/>
<reference evidence="1 2" key="1">
    <citation type="submission" date="2021-06" db="EMBL/GenBank/DDBJ databases">
        <title>Caerostris extrusa draft genome.</title>
        <authorList>
            <person name="Kono N."/>
            <person name="Arakawa K."/>
        </authorList>
    </citation>
    <scope>NUCLEOTIDE SEQUENCE [LARGE SCALE GENOMIC DNA]</scope>
</reference>
<dbReference type="Proteomes" id="UP001054945">
    <property type="component" value="Unassembled WGS sequence"/>
</dbReference>
<protein>
    <submittedName>
        <fullName evidence="1">Uncharacterized protein</fullName>
    </submittedName>
</protein>
<keyword evidence="2" id="KW-1185">Reference proteome</keyword>
<dbReference type="AlphaFoldDB" id="A0AAV4X8D6"/>
<dbReference type="EMBL" id="BPLR01000005">
    <property type="protein sequence ID" value="GIY91375.1"/>
    <property type="molecule type" value="Genomic_DNA"/>
</dbReference>